<dbReference type="InParanoid" id="A0A7M7K237"/>
<dbReference type="EnsemblMetazoa" id="XM_022803995">
    <property type="protein sequence ID" value="XP_022659730"/>
    <property type="gene ID" value="LOC111249733"/>
</dbReference>
<evidence type="ECO:0000256" key="6">
    <source>
        <dbReference type="RuleBase" id="RU004453"/>
    </source>
</evidence>
<dbReference type="GeneID" id="111249733"/>
<keyword evidence="3" id="KW-0325">Glycoprotein</keyword>
<evidence type="ECO:0000256" key="3">
    <source>
        <dbReference type="ARBA" id="ARBA00023180"/>
    </source>
</evidence>
<dbReference type="RefSeq" id="XP_022659731.1">
    <property type="nucleotide sequence ID" value="XM_022803996.1"/>
</dbReference>
<protein>
    <recommendedName>
        <fullName evidence="8">GH18 domain-containing protein</fullName>
    </recommendedName>
</protein>
<dbReference type="GO" id="GO:0005576">
    <property type="term" value="C:extracellular region"/>
    <property type="evidence" value="ECO:0007669"/>
    <property type="project" value="TreeGrafter"/>
</dbReference>
<dbReference type="InterPro" id="IPR029070">
    <property type="entry name" value="Chitinase_insertion_sf"/>
</dbReference>
<keyword evidence="10" id="KW-1185">Reference proteome</keyword>
<evidence type="ECO:0000259" key="8">
    <source>
        <dbReference type="PROSITE" id="PS51910"/>
    </source>
</evidence>
<dbReference type="GO" id="GO:0004568">
    <property type="term" value="F:chitinase activity"/>
    <property type="evidence" value="ECO:0007669"/>
    <property type="project" value="UniProtKB-ARBA"/>
</dbReference>
<dbReference type="Gene3D" id="3.20.20.80">
    <property type="entry name" value="Glycosidases"/>
    <property type="match status" value="1"/>
</dbReference>
<dbReference type="Pfam" id="PF00704">
    <property type="entry name" value="Glyco_hydro_18"/>
    <property type="match status" value="1"/>
</dbReference>
<dbReference type="InterPro" id="IPR050314">
    <property type="entry name" value="Glycosyl_Hydrlase_18"/>
</dbReference>
<evidence type="ECO:0000256" key="7">
    <source>
        <dbReference type="SAM" id="SignalP"/>
    </source>
</evidence>
<dbReference type="PANTHER" id="PTHR11177:SF390">
    <property type="entry name" value="CHITINASE 11"/>
    <property type="match status" value="1"/>
</dbReference>
<dbReference type="EnsemblMetazoa" id="XM_022803996">
    <property type="protein sequence ID" value="XP_022659731"/>
    <property type="gene ID" value="LOC111249733"/>
</dbReference>
<evidence type="ECO:0000313" key="9">
    <source>
        <dbReference type="EnsemblMetazoa" id="XP_022659729"/>
    </source>
</evidence>
<feature type="domain" description="GH18" evidence="8">
    <location>
        <begin position="22"/>
        <end position="378"/>
    </location>
</feature>
<dbReference type="OrthoDB" id="76388at2759"/>
<keyword evidence="4 5" id="KW-0326">Glycosidase</keyword>
<dbReference type="PROSITE" id="PS01095">
    <property type="entry name" value="GH18_1"/>
    <property type="match status" value="1"/>
</dbReference>
<evidence type="ECO:0000256" key="1">
    <source>
        <dbReference type="ARBA" id="ARBA00022729"/>
    </source>
</evidence>
<name>A0A7M7K237_VARDE</name>
<dbReference type="InterPro" id="IPR017853">
    <property type="entry name" value="GH"/>
</dbReference>
<evidence type="ECO:0000256" key="5">
    <source>
        <dbReference type="RuleBase" id="RU000489"/>
    </source>
</evidence>
<dbReference type="RefSeq" id="XP_022659730.1">
    <property type="nucleotide sequence ID" value="XM_022803995.1"/>
</dbReference>
<comment type="similarity">
    <text evidence="6">Belongs to the glycosyl hydrolase 18 family.</text>
</comment>
<dbReference type="Gene3D" id="3.10.50.10">
    <property type="match status" value="1"/>
</dbReference>
<dbReference type="Proteomes" id="UP000594260">
    <property type="component" value="Unplaced"/>
</dbReference>
<organism evidence="9 10">
    <name type="scientific">Varroa destructor</name>
    <name type="common">Honeybee mite</name>
    <dbReference type="NCBI Taxonomy" id="109461"/>
    <lineage>
        <taxon>Eukaryota</taxon>
        <taxon>Metazoa</taxon>
        <taxon>Ecdysozoa</taxon>
        <taxon>Arthropoda</taxon>
        <taxon>Chelicerata</taxon>
        <taxon>Arachnida</taxon>
        <taxon>Acari</taxon>
        <taxon>Parasitiformes</taxon>
        <taxon>Mesostigmata</taxon>
        <taxon>Gamasina</taxon>
        <taxon>Dermanyssoidea</taxon>
        <taxon>Varroidae</taxon>
        <taxon>Varroa</taxon>
    </lineage>
</organism>
<dbReference type="InterPro" id="IPR011583">
    <property type="entry name" value="Chitinase_II/V-like_cat"/>
</dbReference>
<proteinExistence type="inferred from homology"/>
<dbReference type="FunFam" id="3.10.50.10:FF:000003">
    <property type="entry name" value="Class V chitinase CHIT5b"/>
    <property type="match status" value="1"/>
</dbReference>
<dbReference type="SMART" id="SM00636">
    <property type="entry name" value="Glyco_18"/>
    <property type="match status" value="1"/>
</dbReference>
<evidence type="ECO:0000256" key="4">
    <source>
        <dbReference type="ARBA" id="ARBA00023295"/>
    </source>
</evidence>
<evidence type="ECO:0000313" key="10">
    <source>
        <dbReference type="Proteomes" id="UP000594260"/>
    </source>
</evidence>
<dbReference type="EnsemblMetazoa" id="XM_022803994">
    <property type="protein sequence ID" value="XP_022659729"/>
    <property type="gene ID" value="LOC111249733"/>
</dbReference>
<dbReference type="GO" id="GO:0006032">
    <property type="term" value="P:chitin catabolic process"/>
    <property type="evidence" value="ECO:0007669"/>
    <property type="project" value="UniProtKB-ARBA"/>
</dbReference>
<dbReference type="RefSeq" id="XP_022659732.1">
    <property type="nucleotide sequence ID" value="XM_022803997.1"/>
</dbReference>
<keyword evidence="1 7" id="KW-0732">Signal</keyword>
<evidence type="ECO:0000256" key="2">
    <source>
        <dbReference type="ARBA" id="ARBA00022801"/>
    </source>
</evidence>
<dbReference type="InterPro" id="IPR001223">
    <property type="entry name" value="Glyco_hydro18_cat"/>
</dbReference>
<dbReference type="GO" id="GO:0005975">
    <property type="term" value="P:carbohydrate metabolic process"/>
    <property type="evidence" value="ECO:0007669"/>
    <property type="project" value="InterPro"/>
</dbReference>
<reference evidence="9" key="1">
    <citation type="submission" date="2021-01" db="UniProtKB">
        <authorList>
            <consortium name="EnsemblMetazoa"/>
        </authorList>
    </citation>
    <scope>IDENTIFICATION</scope>
</reference>
<dbReference type="KEGG" id="vde:111249733"/>
<sequence length="381" mass="43083">MMHLLIVLLIFAKAVDFIGTAPVKFCYYVHDDKGGLMPEDINGSLCTHIVYGFADIVNHTVYPRGKDANATRSVWRRVVDLKKRFVDLHVLLSIGATPKNFSETAAVDDTLNRFAQSAQRVIEHNGFDGLDIDWEFPVLSGLSWMDRANFIKLLSKLQGTFNRSIAKTGKHILLTAAVAAPFSIVEVSYDVPNMAKYLDYCLLMGYDFSRYNPIFPIAEFNSPLFSHKGQVSFLRFLNLEYASNLWVRKGMPRSKIVVGIPFYSVMFKLINPAMHDVGAPVSGDTTITYTQVCKLILQNEWTSVFHNESQVPYAYHDEDWVTFDDVRSVSKKVDWIMDNNFAGVMTFDLGSDDHAKQCSTSGSAFPLQKAVDRRIKNRMTL</sequence>
<dbReference type="PANTHER" id="PTHR11177">
    <property type="entry name" value="CHITINASE"/>
    <property type="match status" value="1"/>
</dbReference>
<dbReference type="PROSITE" id="PS51910">
    <property type="entry name" value="GH18_2"/>
    <property type="match status" value="1"/>
</dbReference>
<keyword evidence="2 5" id="KW-0378">Hydrolase</keyword>
<dbReference type="OMA" id="QRLVCYY"/>
<dbReference type="GO" id="GO:0008061">
    <property type="term" value="F:chitin binding"/>
    <property type="evidence" value="ECO:0007669"/>
    <property type="project" value="InterPro"/>
</dbReference>
<dbReference type="SUPFAM" id="SSF54556">
    <property type="entry name" value="Chitinase insertion domain"/>
    <property type="match status" value="1"/>
</dbReference>
<dbReference type="InterPro" id="IPR001579">
    <property type="entry name" value="Glyco_hydro_18_chit_AS"/>
</dbReference>
<feature type="chain" id="PRO_5033914447" description="GH18 domain-containing protein" evidence="7">
    <location>
        <begin position="18"/>
        <end position="381"/>
    </location>
</feature>
<feature type="signal peptide" evidence="7">
    <location>
        <begin position="1"/>
        <end position="17"/>
    </location>
</feature>
<dbReference type="AlphaFoldDB" id="A0A7M7K237"/>
<dbReference type="SUPFAM" id="SSF51445">
    <property type="entry name" value="(Trans)glycosidases"/>
    <property type="match status" value="1"/>
</dbReference>
<dbReference type="EnsemblMetazoa" id="XM_022803997">
    <property type="protein sequence ID" value="XP_022659732"/>
    <property type="gene ID" value="LOC111249733"/>
</dbReference>
<accession>A0A7M7K237</accession>
<dbReference type="RefSeq" id="XP_022659729.1">
    <property type="nucleotide sequence ID" value="XM_022803994.1"/>
</dbReference>